<dbReference type="AlphaFoldDB" id="A0A9E7K7D2"/>
<dbReference type="EMBL" id="CP097507">
    <property type="protein sequence ID" value="URE07189.1"/>
    <property type="molecule type" value="Genomic_DNA"/>
</dbReference>
<organism evidence="2 3">
    <name type="scientific">Musa troglodytarum</name>
    <name type="common">fe'i banana</name>
    <dbReference type="NCBI Taxonomy" id="320322"/>
    <lineage>
        <taxon>Eukaryota</taxon>
        <taxon>Viridiplantae</taxon>
        <taxon>Streptophyta</taxon>
        <taxon>Embryophyta</taxon>
        <taxon>Tracheophyta</taxon>
        <taxon>Spermatophyta</taxon>
        <taxon>Magnoliopsida</taxon>
        <taxon>Liliopsida</taxon>
        <taxon>Zingiberales</taxon>
        <taxon>Musaceae</taxon>
        <taxon>Musa</taxon>
    </lineage>
</organism>
<dbReference type="Proteomes" id="UP001055439">
    <property type="component" value="Chromosome 5"/>
</dbReference>
<evidence type="ECO:0000313" key="3">
    <source>
        <dbReference type="Proteomes" id="UP001055439"/>
    </source>
</evidence>
<feature type="compositionally biased region" description="Basic and acidic residues" evidence="1">
    <location>
        <begin position="135"/>
        <end position="147"/>
    </location>
</feature>
<evidence type="ECO:0000313" key="2">
    <source>
        <dbReference type="EMBL" id="URE07189.1"/>
    </source>
</evidence>
<protein>
    <submittedName>
        <fullName evidence="2">Ras family</fullName>
    </submittedName>
</protein>
<name>A0A9E7K7D2_9LILI</name>
<proteinExistence type="predicted"/>
<dbReference type="OrthoDB" id="6407410at2759"/>
<accession>A0A9E7K7D2</accession>
<evidence type="ECO:0000256" key="1">
    <source>
        <dbReference type="SAM" id="MobiDB-lite"/>
    </source>
</evidence>
<sequence length="188" mass="20985">MCFGPPDLAFVFDLPGYGFLASSVVGKIRNLLWNPSWFKRFLGVRFEIGVDIGVIHGMYGPPFCGFFCVTLAIELRQVGKMAVMLRNVYDVICEKQAAMVRTSHLTKSLIIGEWDSHKKTSTKGLSPAPPRKGTRVLDDEPEKEPPRKSVVCSLRNEIMNYVFWCLAGFKGYPLLAKLNVPPTAGSRD</sequence>
<feature type="region of interest" description="Disordered" evidence="1">
    <location>
        <begin position="118"/>
        <end position="148"/>
    </location>
</feature>
<gene>
    <name evidence="2" type="ORF">MUK42_25649</name>
</gene>
<keyword evidence="3" id="KW-1185">Reference proteome</keyword>
<reference evidence="2" key="1">
    <citation type="submission" date="2022-05" db="EMBL/GenBank/DDBJ databases">
        <title>The Musa troglodytarum L. genome provides insights into the mechanism of non-climacteric behaviour and enrichment of carotenoids.</title>
        <authorList>
            <person name="Wang J."/>
        </authorList>
    </citation>
    <scope>NUCLEOTIDE SEQUENCE</scope>
    <source>
        <tissue evidence="2">Leaf</tissue>
    </source>
</reference>